<dbReference type="PROSITE" id="PS51462">
    <property type="entry name" value="NUDIX"/>
    <property type="match status" value="1"/>
</dbReference>
<name>R2VBH7_9ENTE</name>
<gene>
    <name evidence="5" type="ORF">I592_00953</name>
    <name evidence="4" type="ORF">UKC_03007</name>
</gene>
<sequence length="146" mass="17329">MKKAYAIIIRNGLILLVRRPGMPVWDLPGGNLLPNESEREGMQRLVKELLSFDSTIEDLIGIYTKEYSDEITYVYKVQEKISQSKMDSQDYIAYNFFDLQNLPLNIYPERHRQIKDYKGGNYPVRLRFKVNKWVFKLTSFIKEKKK</sequence>
<protein>
    <recommendedName>
        <fullName evidence="3">Nudix hydrolase domain-containing protein</fullName>
    </recommendedName>
</protein>
<dbReference type="PANTHER" id="PTHR43046:SF14">
    <property type="entry name" value="MUTT_NUDIX FAMILY PROTEIN"/>
    <property type="match status" value="1"/>
</dbReference>
<dbReference type="EMBL" id="AJDQ01000009">
    <property type="protein sequence ID" value="EOI54966.1"/>
    <property type="molecule type" value="Genomic_DNA"/>
</dbReference>
<dbReference type="EMBL" id="ASWH01000001">
    <property type="protein sequence ID" value="EOW81657.1"/>
    <property type="molecule type" value="Genomic_DNA"/>
</dbReference>
<proteinExistence type="predicted"/>
<evidence type="ECO:0000313" key="6">
    <source>
        <dbReference type="Proteomes" id="UP000013750"/>
    </source>
</evidence>
<keyword evidence="2" id="KW-0378">Hydrolase</keyword>
<reference evidence="5 7" key="2">
    <citation type="submission" date="2013-03" db="EMBL/GenBank/DDBJ databases">
        <title>The Genome Sequence of Enterococcus gilvus ATCC BAA-350 (PacBio/Illumina hybrid assembly).</title>
        <authorList>
            <consortium name="The Broad Institute Genomics Platform"/>
            <consortium name="The Broad Institute Genome Sequencing Center for Infectious Disease"/>
            <person name="Earl A."/>
            <person name="Russ C."/>
            <person name="Gilmore M."/>
            <person name="Surin D."/>
            <person name="Walker B."/>
            <person name="Young S."/>
            <person name="Zeng Q."/>
            <person name="Gargeya S."/>
            <person name="Fitzgerald M."/>
            <person name="Haas B."/>
            <person name="Abouelleil A."/>
            <person name="Allen A.W."/>
            <person name="Alvarado L."/>
            <person name="Arachchi H.M."/>
            <person name="Berlin A.M."/>
            <person name="Chapman S.B."/>
            <person name="Gainer-Dewar J."/>
            <person name="Goldberg J."/>
            <person name="Griggs A."/>
            <person name="Gujja S."/>
            <person name="Hansen M."/>
            <person name="Howarth C."/>
            <person name="Imamovic A."/>
            <person name="Ireland A."/>
            <person name="Larimer J."/>
            <person name="McCowan C."/>
            <person name="Murphy C."/>
            <person name="Pearson M."/>
            <person name="Poon T.W."/>
            <person name="Priest M."/>
            <person name="Roberts A."/>
            <person name="Saif S."/>
            <person name="Shea T."/>
            <person name="Sisk P."/>
            <person name="Sykes S."/>
            <person name="Wortman J."/>
            <person name="Nusbaum C."/>
            <person name="Birren B."/>
        </authorList>
    </citation>
    <scope>NUCLEOTIDE SEQUENCE [LARGE SCALE GENOMIC DNA]</scope>
    <source>
        <strain evidence="5 7">ATCC BAA-350</strain>
    </source>
</reference>
<organism evidence="4 6">
    <name type="scientific">Enterococcus gilvus ATCC BAA-350</name>
    <dbReference type="NCBI Taxonomy" id="1158614"/>
    <lineage>
        <taxon>Bacteria</taxon>
        <taxon>Bacillati</taxon>
        <taxon>Bacillota</taxon>
        <taxon>Bacilli</taxon>
        <taxon>Lactobacillales</taxon>
        <taxon>Enterococcaceae</taxon>
        <taxon>Enterococcus</taxon>
    </lineage>
</organism>
<comment type="caution">
    <text evidence="4">The sequence shown here is derived from an EMBL/GenBank/DDBJ whole genome shotgun (WGS) entry which is preliminary data.</text>
</comment>
<dbReference type="Pfam" id="PF00293">
    <property type="entry name" value="NUDIX"/>
    <property type="match status" value="1"/>
</dbReference>
<evidence type="ECO:0000313" key="5">
    <source>
        <dbReference type="EMBL" id="EOW81657.1"/>
    </source>
</evidence>
<dbReference type="Gene3D" id="3.90.79.10">
    <property type="entry name" value="Nucleoside Triphosphate Pyrophosphohydrolase"/>
    <property type="match status" value="1"/>
</dbReference>
<dbReference type="InterPro" id="IPR000086">
    <property type="entry name" value="NUDIX_hydrolase_dom"/>
</dbReference>
<feature type="domain" description="Nudix hydrolase" evidence="3">
    <location>
        <begin position="1"/>
        <end position="118"/>
    </location>
</feature>
<dbReference type="PATRIC" id="fig|1158614.3.peg.2995"/>
<dbReference type="Proteomes" id="UP000013750">
    <property type="component" value="Unassembled WGS sequence"/>
</dbReference>
<dbReference type="GO" id="GO:0016787">
    <property type="term" value="F:hydrolase activity"/>
    <property type="evidence" value="ECO:0007669"/>
    <property type="project" value="UniProtKB-KW"/>
</dbReference>
<reference evidence="4 6" key="1">
    <citation type="submission" date="2013-02" db="EMBL/GenBank/DDBJ databases">
        <title>The Genome Sequence of Enterococcus gilvus ATCC BAA-350.</title>
        <authorList>
            <consortium name="The Broad Institute Genome Sequencing Platform"/>
            <consortium name="The Broad Institute Genome Sequencing Center for Infectious Disease"/>
            <person name="Earl A.M."/>
            <person name="Gilmore M.S."/>
            <person name="Lebreton F."/>
            <person name="Walker B."/>
            <person name="Young S.K."/>
            <person name="Zeng Q."/>
            <person name="Gargeya S."/>
            <person name="Fitzgerald M."/>
            <person name="Haas B."/>
            <person name="Abouelleil A."/>
            <person name="Alvarado L."/>
            <person name="Arachchi H.M."/>
            <person name="Berlin A.M."/>
            <person name="Chapman S.B."/>
            <person name="Dewar J."/>
            <person name="Goldberg J."/>
            <person name="Griggs A."/>
            <person name="Gujja S."/>
            <person name="Hansen M."/>
            <person name="Howarth C."/>
            <person name="Imamovic A."/>
            <person name="Larimer J."/>
            <person name="McCowan C."/>
            <person name="Murphy C."/>
            <person name="Neiman D."/>
            <person name="Pearson M."/>
            <person name="Priest M."/>
            <person name="Roberts A."/>
            <person name="Saif S."/>
            <person name="Shea T."/>
            <person name="Sisk P."/>
            <person name="Sykes S."/>
            <person name="Wortman J."/>
            <person name="Nusbaum C."/>
            <person name="Birren B."/>
        </authorList>
    </citation>
    <scope>NUCLEOTIDE SEQUENCE [LARGE SCALE GENOMIC DNA]</scope>
    <source>
        <strain evidence="4 6">ATCC BAA-350</strain>
    </source>
</reference>
<dbReference type="HOGENOM" id="CLU_1545264_0_0_9"/>
<evidence type="ECO:0000256" key="2">
    <source>
        <dbReference type="ARBA" id="ARBA00022801"/>
    </source>
</evidence>
<evidence type="ECO:0000313" key="7">
    <source>
        <dbReference type="Proteomes" id="UP000014160"/>
    </source>
</evidence>
<evidence type="ECO:0000313" key="4">
    <source>
        <dbReference type="EMBL" id="EOI54966.1"/>
    </source>
</evidence>
<dbReference type="InterPro" id="IPR015797">
    <property type="entry name" value="NUDIX_hydrolase-like_dom_sf"/>
</dbReference>
<dbReference type="GeneID" id="301213727"/>
<dbReference type="AlphaFoldDB" id="R2VBH7"/>
<dbReference type="eggNOG" id="COG0494">
    <property type="taxonomic scope" value="Bacteria"/>
</dbReference>
<dbReference type="Proteomes" id="UP000014160">
    <property type="component" value="Unassembled WGS sequence"/>
</dbReference>
<dbReference type="OrthoDB" id="9816289at2"/>
<dbReference type="SUPFAM" id="SSF55811">
    <property type="entry name" value="Nudix"/>
    <property type="match status" value="1"/>
</dbReference>
<dbReference type="PANTHER" id="PTHR43046">
    <property type="entry name" value="GDP-MANNOSE MANNOSYL HYDROLASE"/>
    <property type="match status" value="1"/>
</dbReference>
<comment type="cofactor">
    <cofactor evidence="1">
        <name>Mg(2+)</name>
        <dbReference type="ChEBI" id="CHEBI:18420"/>
    </cofactor>
</comment>
<evidence type="ECO:0000256" key="1">
    <source>
        <dbReference type="ARBA" id="ARBA00001946"/>
    </source>
</evidence>
<keyword evidence="7" id="KW-1185">Reference proteome</keyword>
<evidence type="ECO:0000259" key="3">
    <source>
        <dbReference type="PROSITE" id="PS51462"/>
    </source>
</evidence>
<dbReference type="RefSeq" id="WP_010781369.1">
    <property type="nucleotide sequence ID" value="NZ_ASWH01000001.1"/>
</dbReference>
<accession>R2VBH7</accession>